<evidence type="ECO:0000256" key="3">
    <source>
        <dbReference type="ARBA" id="ARBA00023274"/>
    </source>
</evidence>
<feature type="domain" description="Large ribosomal subunit protein eL20" evidence="5">
    <location>
        <begin position="83"/>
        <end position="136"/>
    </location>
</feature>
<dbReference type="Gene3D" id="3.10.20.10">
    <property type="match status" value="2"/>
</dbReference>
<dbReference type="GO" id="GO:0003735">
    <property type="term" value="F:structural constituent of ribosome"/>
    <property type="evidence" value="ECO:0007669"/>
    <property type="project" value="InterPro"/>
</dbReference>
<dbReference type="PANTHER" id="PTHR10052">
    <property type="entry name" value="60S RIBOSOMAL PROTEIN L18A"/>
    <property type="match status" value="1"/>
</dbReference>
<dbReference type="GO" id="GO:1990904">
    <property type="term" value="C:ribonucleoprotein complex"/>
    <property type="evidence" value="ECO:0007669"/>
    <property type="project" value="UniProtKB-KW"/>
</dbReference>
<proteinExistence type="evidence at transcript level"/>
<comment type="similarity">
    <text evidence="1 4">Belongs to the eukaryotic ribosomal protein eL20 family.</text>
</comment>
<dbReference type="EMBL" id="JX103967">
    <property type="protein sequence ID" value="AGE89254.1"/>
    <property type="molecule type" value="mRNA"/>
</dbReference>
<evidence type="ECO:0000259" key="5">
    <source>
        <dbReference type="Pfam" id="PF01775"/>
    </source>
</evidence>
<keyword evidence="3 4" id="KW-0687">Ribonucleoprotein</keyword>
<dbReference type="AlphaFoldDB" id="R9QVT0"/>
<organism evidence="6">
    <name type="scientific">Cryptocaryon irritans</name>
    <dbReference type="NCBI Taxonomy" id="153251"/>
    <lineage>
        <taxon>Eukaryota</taxon>
        <taxon>Sar</taxon>
        <taxon>Alveolata</taxon>
        <taxon>Ciliophora</taxon>
        <taxon>Ciliophora incertae sedis</taxon>
        <taxon>Cryptocaryon</taxon>
    </lineage>
</organism>
<dbReference type="PIRSF" id="PIRSF002190">
    <property type="entry name" value="Ribosomal_L18a"/>
    <property type="match status" value="1"/>
</dbReference>
<dbReference type="InterPro" id="IPR021138">
    <property type="entry name" value="Ribosomal_eL20_eukaryotes"/>
</dbReference>
<name>R9QVT0_9CILI</name>
<evidence type="ECO:0000256" key="1">
    <source>
        <dbReference type="ARBA" id="ARBA00009362"/>
    </source>
</evidence>
<evidence type="ECO:0000313" key="6">
    <source>
        <dbReference type="EMBL" id="AGE89254.1"/>
    </source>
</evidence>
<dbReference type="SUPFAM" id="SSF160374">
    <property type="entry name" value="RplX-like"/>
    <property type="match status" value="1"/>
</dbReference>
<dbReference type="HAMAP" id="MF_00273">
    <property type="entry name" value="Ribosomal_eL20"/>
    <property type="match status" value="1"/>
</dbReference>
<evidence type="ECO:0000256" key="2">
    <source>
        <dbReference type="ARBA" id="ARBA00022980"/>
    </source>
</evidence>
<dbReference type="FunFam" id="3.10.20.10:FF:000001">
    <property type="entry name" value="60S ribosomal protein L18a"/>
    <property type="match status" value="1"/>
</dbReference>
<dbReference type="GO" id="GO:0005840">
    <property type="term" value="C:ribosome"/>
    <property type="evidence" value="ECO:0007669"/>
    <property type="project" value="UniProtKB-KW"/>
</dbReference>
<dbReference type="Pfam" id="PF01775">
    <property type="entry name" value="Ribosomal_L18A"/>
    <property type="match status" value="1"/>
</dbReference>
<protein>
    <recommendedName>
        <fullName evidence="4">60S ribosomal protein L18a</fullName>
    </recommendedName>
</protein>
<sequence length="188" mass="22220">MGKQIQDKSLQMNIHQYLVTGRRLPSEQDKEPQIYAIRVFAKNEILAKSKFWYQMSLQHKIKRANGEVLAVNEILEKNTRHIKTYGICLRFQSRTGQHNMYKEFRDVSLNGAISQLYMEMSGNHRARHETIQILRTAILKKTDHMRRSKTFKYRNSSIKFPIVKSLPRASEKKFKTIFKANRPNLHKS</sequence>
<accession>R9QVT0</accession>
<evidence type="ECO:0000256" key="4">
    <source>
        <dbReference type="PIRNR" id="PIRNR002190"/>
    </source>
</evidence>
<reference evidence="6" key="1">
    <citation type="submission" date="2012-05" db="EMBL/GenBank/DDBJ databases">
        <authorList>
            <person name="Huang X."/>
            <person name="Guo G."/>
            <person name="Sun Z."/>
            <person name="Zheng C."/>
            <person name="Xu Y."/>
            <person name="Yuan L."/>
            <person name="Chen J."/>
            <person name="Ni W."/>
            <person name="Liu C."/>
            <person name="Ye Z."/>
            <person name="Lin Q."/>
            <person name="Fu G."/>
            <person name="Wu X."/>
        </authorList>
    </citation>
    <scope>NUCLEOTIDE SEQUENCE</scope>
</reference>
<dbReference type="InterPro" id="IPR023573">
    <property type="entry name" value="Ribosomal_eL20_dom"/>
</dbReference>
<dbReference type="GO" id="GO:0006412">
    <property type="term" value="P:translation"/>
    <property type="evidence" value="ECO:0007669"/>
    <property type="project" value="InterPro"/>
</dbReference>
<keyword evidence="2 4" id="KW-0689">Ribosomal protein</keyword>
<dbReference type="InterPro" id="IPR028877">
    <property type="entry name" value="Ribosomal_eL20"/>
</dbReference>